<dbReference type="PROSITE" id="PS50093">
    <property type="entry name" value="PKD"/>
    <property type="match status" value="1"/>
</dbReference>
<dbReference type="NCBIfam" id="TIGR04131">
    <property type="entry name" value="Bac_Flav_CTERM"/>
    <property type="match status" value="1"/>
</dbReference>
<dbReference type="Pfam" id="PF18911">
    <property type="entry name" value="PKD_4"/>
    <property type="match status" value="1"/>
</dbReference>
<name>A0A3E1Y9Y5_9BACT</name>
<dbReference type="InterPro" id="IPR026341">
    <property type="entry name" value="T9SS_type_B"/>
</dbReference>
<dbReference type="InterPro" id="IPR035986">
    <property type="entry name" value="PKD_dom_sf"/>
</dbReference>
<evidence type="ECO:0000313" key="3">
    <source>
        <dbReference type="Proteomes" id="UP000260644"/>
    </source>
</evidence>
<organism evidence="2 3">
    <name type="scientific">Chitinophaga silvatica</name>
    <dbReference type="NCBI Taxonomy" id="2282649"/>
    <lineage>
        <taxon>Bacteria</taxon>
        <taxon>Pseudomonadati</taxon>
        <taxon>Bacteroidota</taxon>
        <taxon>Chitinophagia</taxon>
        <taxon>Chitinophagales</taxon>
        <taxon>Chitinophagaceae</taxon>
        <taxon>Chitinophaga</taxon>
    </lineage>
</organism>
<accession>A0A3E1Y9Y5</accession>
<dbReference type="Pfam" id="PF13585">
    <property type="entry name" value="CHU_C"/>
    <property type="match status" value="1"/>
</dbReference>
<dbReference type="Gene3D" id="2.60.40.10">
    <property type="entry name" value="Immunoglobulins"/>
    <property type="match status" value="2"/>
</dbReference>
<dbReference type="SUPFAM" id="SSF49299">
    <property type="entry name" value="PKD domain"/>
    <property type="match status" value="2"/>
</dbReference>
<sequence>MLFIRLLRMHIFARIICLSISLLLYSNITYSQTCGQRGQTPSSAFPVCGTQTFVQTKVPFCNTGIIPGPYCGNPGDGPHSDQNPFWYKFTCYKTGTLGFTITPMDLSDDYDWQVFDVTDRNPNDVFTDRSLYVTMNWSGESGVTGASSAGNSLDVCGGYGLPLFSKMAVIKEGHDYLLLISHFTTASQSGYKLEFGGGTAVIQDPNKPEVEHAGYHCGPIAVGVKLSRKVYCSSIAPDGTDFTFTIPGIKIVSAVGIGCTNAFDTDSLWLQLDKPLNPGTYTVKSKIGSDGNTLLGNCGNALNVDETATFEVKPSLPVPMGKVMALPCAPDEIQLLFDAPIRCASISNTGKDFVISGPSPVKIIEATGNCNASGLTTTVKLKLDQRILVAGDYTITLVKGDDGNTIENECHIPTAANQTAGFNIPIQPTVNLLNIAKVGCTPTSLKIGLSTPVRCSSIASNGSDFKITGPQAISILGATGNCNVNGLTDSITLQLSAPIMKGGNYIVELRKGTDNNTLISECWQSAQLPQQSAVQAADTVNAKFNYDISQDCKITTMTFSHDGRNNVNQWQWQFDDGETNSSQLFQKVYTTLGIKHFALKVSNGVCEAQTSIDTLLRSEVTAMFDVNPGPYCPMDVVIPVNQSLGSIKSYLWEYGNGSTSKAAKAMNMVYIPSQREQQYRIRLIVKNEVNCADTADRYITAVSSCYIDVPTAFSPNNDGQNDYLYPLNAYKAIDLQFSIYNREGNLLFKTTDWRNKWDGTVNGKPSDIGTYVWMLEYTESVSGKRIFRKGTTVLIR</sequence>
<dbReference type="Proteomes" id="UP000260644">
    <property type="component" value="Unassembled WGS sequence"/>
</dbReference>
<dbReference type="CDD" id="cd00146">
    <property type="entry name" value="PKD"/>
    <property type="match status" value="1"/>
</dbReference>
<keyword evidence="3" id="KW-1185">Reference proteome</keyword>
<gene>
    <name evidence="2" type="ORF">DVR12_15290</name>
</gene>
<dbReference type="AlphaFoldDB" id="A0A3E1Y9Y5"/>
<dbReference type="EMBL" id="QPMM01000007">
    <property type="protein sequence ID" value="RFS22006.1"/>
    <property type="molecule type" value="Genomic_DNA"/>
</dbReference>
<dbReference type="InterPro" id="IPR013783">
    <property type="entry name" value="Ig-like_fold"/>
</dbReference>
<evidence type="ECO:0000259" key="1">
    <source>
        <dbReference type="PROSITE" id="PS50093"/>
    </source>
</evidence>
<dbReference type="InterPro" id="IPR000601">
    <property type="entry name" value="PKD_dom"/>
</dbReference>
<reference evidence="2 3" key="1">
    <citation type="submission" date="2018-07" db="EMBL/GenBank/DDBJ databases">
        <title>Chitinophaga K2CV101002-2 sp. nov., isolated from a monsoon evergreen broad-leaved forest soil.</title>
        <authorList>
            <person name="Lv Y."/>
        </authorList>
    </citation>
    <scope>NUCLEOTIDE SEQUENCE [LARGE SCALE GENOMIC DNA]</scope>
    <source>
        <strain evidence="2 3">GDMCC 1.1288</strain>
    </source>
</reference>
<evidence type="ECO:0000313" key="2">
    <source>
        <dbReference type="EMBL" id="RFS22006.1"/>
    </source>
</evidence>
<proteinExistence type="predicted"/>
<comment type="caution">
    <text evidence="2">The sequence shown here is derived from an EMBL/GenBank/DDBJ whole genome shotgun (WGS) entry which is preliminary data.</text>
</comment>
<protein>
    <recommendedName>
        <fullName evidence="1">PKD domain-containing protein</fullName>
    </recommendedName>
</protein>
<feature type="domain" description="PKD" evidence="1">
    <location>
        <begin position="556"/>
        <end position="623"/>
    </location>
</feature>